<evidence type="ECO:0000313" key="2">
    <source>
        <dbReference type="Proteomes" id="UP000095287"/>
    </source>
</evidence>
<protein>
    <submittedName>
        <fullName evidence="3">Ovule protein</fullName>
    </submittedName>
</protein>
<keyword evidence="1" id="KW-0812">Transmembrane</keyword>
<keyword evidence="1" id="KW-1133">Transmembrane helix</keyword>
<keyword evidence="1" id="KW-0472">Membrane</keyword>
<reference evidence="3" key="1">
    <citation type="submission" date="2016-11" db="UniProtKB">
        <authorList>
            <consortium name="WormBaseParasite"/>
        </authorList>
    </citation>
    <scope>IDENTIFICATION</scope>
</reference>
<keyword evidence="2" id="KW-1185">Reference proteome</keyword>
<accession>A0A1I8AGN4</accession>
<evidence type="ECO:0000313" key="3">
    <source>
        <dbReference type="WBParaSite" id="L893_g5749.t1"/>
    </source>
</evidence>
<dbReference type="WBParaSite" id="L893_g5749.t1">
    <property type="protein sequence ID" value="L893_g5749.t1"/>
    <property type="gene ID" value="L893_g5749"/>
</dbReference>
<evidence type="ECO:0000256" key="1">
    <source>
        <dbReference type="SAM" id="Phobius"/>
    </source>
</evidence>
<dbReference type="Proteomes" id="UP000095287">
    <property type="component" value="Unplaced"/>
</dbReference>
<sequence>MVPYSPQREGELFSSSDKDQLYFVIMRLWICVFSNLFMRSKDGSLWSDFTMVSVERHKYVEEPDLVELSRNNQNETECGYKR</sequence>
<organism evidence="2 3">
    <name type="scientific">Steinernema glaseri</name>
    <dbReference type="NCBI Taxonomy" id="37863"/>
    <lineage>
        <taxon>Eukaryota</taxon>
        <taxon>Metazoa</taxon>
        <taxon>Ecdysozoa</taxon>
        <taxon>Nematoda</taxon>
        <taxon>Chromadorea</taxon>
        <taxon>Rhabditida</taxon>
        <taxon>Tylenchina</taxon>
        <taxon>Panagrolaimomorpha</taxon>
        <taxon>Strongyloidoidea</taxon>
        <taxon>Steinernematidae</taxon>
        <taxon>Steinernema</taxon>
    </lineage>
</organism>
<feature type="transmembrane region" description="Helical" evidence="1">
    <location>
        <begin position="20"/>
        <end position="38"/>
    </location>
</feature>
<dbReference type="AlphaFoldDB" id="A0A1I8AGN4"/>
<name>A0A1I8AGN4_9BILA</name>
<proteinExistence type="predicted"/>